<reference evidence="2 3" key="1">
    <citation type="journal article" date="2016" name="Mol. Biol. Evol.">
        <title>Comparative Genomics of Early-Diverging Mushroom-Forming Fungi Provides Insights into the Origins of Lignocellulose Decay Capabilities.</title>
        <authorList>
            <person name="Nagy L.G."/>
            <person name="Riley R."/>
            <person name="Tritt A."/>
            <person name="Adam C."/>
            <person name="Daum C."/>
            <person name="Floudas D."/>
            <person name="Sun H."/>
            <person name="Yadav J.S."/>
            <person name="Pangilinan J."/>
            <person name="Larsson K.H."/>
            <person name="Matsuura K."/>
            <person name="Barry K."/>
            <person name="Labutti K."/>
            <person name="Kuo R."/>
            <person name="Ohm R.A."/>
            <person name="Bhattacharya S.S."/>
            <person name="Shirouzu T."/>
            <person name="Yoshinaga Y."/>
            <person name="Martin F.M."/>
            <person name="Grigoriev I.V."/>
            <person name="Hibbett D.S."/>
        </authorList>
    </citation>
    <scope>NUCLEOTIDE SEQUENCE [LARGE SCALE GENOMIC DNA]</scope>
    <source>
        <strain evidence="2 3">HHB9708</strain>
    </source>
</reference>
<dbReference type="EMBL" id="KV419497">
    <property type="protein sequence ID" value="KZS86465.1"/>
    <property type="molecule type" value="Genomic_DNA"/>
</dbReference>
<name>A0A164M8C6_9AGAM</name>
<keyword evidence="1" id="KW-0472">Membrane</keyword>
<dbReference type="AlphaFoldDB" id="A0A164M8C6"/>
<gene>
    <name evidence="2" type="ORF">SISNIDRAFT_471773</name>
</gene>
<evidence type="ECO:0000313" key="3">
    <source>
        <dbReference type="Proteomes" id="UP000076722"/>
    </source>
</evidence>
<dbReference type="Proteomes" id="UP000076722">
    <property type="component" value="Unassembled WGS sequence"/>
</dbReference>
<sequence>MSLVTLRQMPFVRTGVHAMEPSISINNHPHSPTVLVTNLLVGKFSFYYLTAISLLKGLPSPQVHDVDIALQTPVHLITPDIVVMNAGPRGSLNVWTRARGLVEHLNHDGGVIEAVASIKKELTRVSYLATLARVDSQLKLRIWESTTTSYSPHSVPGNGEMERTFDWKSLISWFSPSNIRPSERLTALQCQCSFKIVALLISEVLLYVILLLIIYLVAMWPVGLVTSCLQLHIVQALDYLSRQFNAFGHRHYENVL</sequence>
<feature type="transmembrane region" description="Helical" evidence="1">
    <location>
        <begin position="196"/>
        <end position="217"/>
    </location>
</feature>
<evidence type="ECO:0000313" key="2">
    <source>
        <dbReference type="EMBL" id="KZS86465.1"/>
    </source>
</evidence>
<accession>A0A164M8C6</accession>
<keyword evidence="1" id="KW-0812">Transmembrane</keyword>
<keyword evidence="3" id="KW-1185">Reference proteome</keyword>
<evidence type="ECO:0000256" key="1">
    <source>
        <dbReference type="SAM" id="Phobius"/>
    </source>
</evidence>
<protein>
    <submittedName>
        <fullName evidence="2">Uncharacterized protein</fullName>
    </submittedName>
</protein>
<organism evidence="2 3">
    <name type="scientific">Sistotremastrum niveocremeum HHB9708</name>
    <dbReference type="NCBI Taxonomy" id="1314777"/>
    <lineage>
        <taxon>Eukaryota</taxon>
        <taxon>Fungi</taxon>
        <taxon>Dikarya</taxon>
        <taxon>Basidiomycota</taxon>
        <taxon>Agaricomycotina</taxon>
        <taxon>Agaricomycetes</taxon>
        <taxon>Sistotremastrales</taxon>
        <taxon>Sistotremastraceae</taxon>
        <taxon>Sertulicium</taxon>
        <taxon>Sertulicium niveocremeum</taxon>
    </lineage>
</organism>
<proteinExistence type="predicted"/>
<keyword evidence="1" id="KW-1133">Transmembrane helix</keyword>